<feature type="chain" id="PRO_5007548676" description="DUF5666 domain-containing protein" evidence="1">
    <location>
        <begin position="21"/>
        <end position="276"/>
    </location>
</feature>
<sequence>MRCLYLIAALICFVPASAHAATCENSFVKGGNPLTGLRFTASVELPGLIPASAIGQVRGIVLTKGYDVLATEPEGGTMLIEQPQVGRTRGFPITITATNVNGVGTVRMEAKLKPAMMTNSDAAKAELCGILNQVRAGPVGAVAATKGMAATATGAPLALSALLLSNQVSAEAERNPATIPARYQNKSFVVNGYVARVDAIQGTYTVLFDVPEPHKQALQLSRPTTFKTDIICRMAKGQSVYALQLKPGKSVKLSGVYADYDDIGHTLVIKECRPTQ</sequence>
<evidence type="ECO:0000313" key="2">
    <source>
        <dbReference type="EMBL" id="KTT96132.1"/>
    </source>
</evidence>
<keyword evidence="1" id="KW-0732">Signal</keyword>
<feature type="signal peptide" evidence="1">
    <location>
        <begin position="1"/>
        <end position="20"/>
    </location>
</feature>
<comment type="caution">
    <text evidence="2">The sequence shown here is derived from an EMBL/GenBank/DDBJ whole genome shotgun (WGS) entry which is preliminary data.</text>
</comment>
<name>A0A147ILP1_9SPHN</name>
<gene>
    <name evidence="2" type="ORF">SB4_16285</name>
</gene>
<dbReference type="EMBL" id="LDTE01000117">
    <property type="protein sequence ID" value="KTT96132.1"/>
    <property type="molecule type" value="Genomic_DNA"/>
</dbReference>
<dbReference type="Proteomes" id="UP000074072">
    <property type="component" value="Unassembled WGS sequence"/>
</dbReference>
<reference evidence="2 3" key="1">
    <citation type="journal article" date="2016" name="Front. Microbiol.">
        <title>Genomic Resource of Rice Seed Associated Bacteria.</title>
        <authorList>
            <person name="Midha S."/>
            <person name="Bansal K."/>
            <person name="Sharma S."/>
            <person name="Kumar N."/>
            <person name="Patil P.P."/>
            <person name="Chaudhry V."/>
            <person name="Patil P.B."/>
        </authorList>
    </citation>
    <scope>NUCLEOTIDE SEQUENCE [LARGE SCALE GENOMIC DNA]</scope>
    <source>
        <strain evidence="2 3">SB4</strain>
    </source>
</reference>
<evidence type="ECO:0000256" key="1">
    <source>
        <dbReference type="SAM" id="SignalP"/>
    </source>
</evidence>
<evidence type="ECO:0008006" key="4">
    <source>
        <dbReference type="Google" id="ProtNLM"/>
    </source>
</evidence>
<proteinExistence type="predicted"/>
<dbReference type="RefSeq" id="WP_058753397.1">
    <property type="nucleotide sequence ID" value="NZ_LDTE01000117.1"/>
</dbReference>
<dbReference type="OrthoDB" id="7444926at2"/>
<evidence type="ECO:0000313" key="3">
    <source>
        <dbReference type="Proteomes" id="UP000074072"/>
    </source>
</evidence>
<accession>A0A147ILP1</accession>
<dbReference type="PATRIC" id="fig|33051.4.peg.689"/>
<dbReference type="AlphaFoldDB" id="A0A147ILP1"/>
<organism evidence="2 3">
    <name type="scientific">Sphingomonas sanguinis</name>
    <dbReference type="NCBI Taxonomy" id="33051"/>
    <lineage>
        <taxon>Bacteria</taxon>
        <taxon>Pseudomonadati</taxon>
        <taxon>Pseudomonadota</taxon>
        <taxon>Alphaproteobacteria</taxon>
        <taxon>Sphingomonadales</taxon>
        <taxon>Sphingomonadaceae</taxon>
        <taxon>Sphingomonas</taxon>
    </lineage>
</organism>
<protein>
    <recommendedName>
        <fullName evidence="4">DUF5666 domain-containing protein</fullName>
    </recommendedName>
</protein>